<comment type="similarity">
    <text evidence="1">Belongs to the short-chain dehydrogenases/reductases (SDR) family.</text>
</comment>
<dbReference type="PANTHER" id="PTHR24320:SF283">
    <property type="entry name" value="RETINOL DEHYDROGENASE 11"/>
    <property type="match status" value="1"/>
</dbReference>
<evidence type="ECO:0000313" key="4">
    <source>
        <dbReference type="Proteomes" id="UP000269539"/>
    </source>
</evidence>
<dbReference type="InterPro" id="IPR036291">
    <property type="entry name" value="NAD(P)-bd_dom_sf"/>
</dbReference>
<keyword evidence="2" id="KW-0560">Oxidoreductase</keyword>
<dbReference type="SUPFAM" id="SSF51735">
    <property type="entry name" value="NAD(P)-binding Rossmann-fold domains"/>
    <property type="match status" value="1"/>
</dbReference>
<evidence type="ECO:0000256" key="2">
    <source>
        <dbReference type="ARBA" id="ARBA00023002"/>
    </source>
</evidence>
<dbReference type="PRINTS" id="PR00081">
    <property type="entry name" value="GDHRDH"/>
</dbReference>
<dbReference type="PANTHER" id="PTHR24320">
    <property type="entry name" value="RETINOL DEHYDROGENASE"/>
    <property type="match status" value="1"/>
</dbReference>
<protein>
    <recommendedName>
        <fullName evidence="5">NAD(P)-binding protein</fullName>
    </recommendedName>
</protein>
<dbReference type="AlphaFoldDB" id="A0A3M7DZZ5"/>
<dbReference type="Gene3D" id="3.40.50.720">
    <property type="entry name" value="NAD(P)-binding Rossmann-like Domain"/>
    <property type="match status" value="1"/>
</dbReference>
<dbReference type="EMBL" id="QWIO01001584">
    <property type="protein sequence ID" value="RMY69374.1"/>
    <property type="molecule type" value="Genomic_DNA"/>
</dbReference>
<reference evidence="3 4" key="1">
    <citation type="journal article" date="2018" name="BMC Genomics">
        <title>Genomic evidence for intraspecific hybridization in a clonal and extremely halotolerant yeast.</title>
        <authorList>
            <person name="Gostincar C."/>
            <person name="Stajich J.E."/>
            <person name="Zupancic J."/>
            <person name="Zalar P."/>
            <person name="Gunde-Cimerman N."/>
        </authorList>
    </citation>
    <scope>NUCLEOTIDE SEQUENCE [LARGE SCALE GENOMIC DNA]</scope>
    <source>
        <strain evidence="3 4">EXF-10513</strain>
    </source>
</reference>
<dbReference type="GO" id="GO:0016491">
    <property type="term" value="F:oxidoreductase activity"/>
    <property type="evidence" value="ECO:0007669"/>
    <property type="project" value="UniProtKB-KW"/>
</dbReference>
<evidence type="ECO:0000256" key="1">
    <source>
        <dbReference type="ARBA" id="ARBA00006484"/>
    </source>
</evidence>
<accession>A0A3M7DZZ5</accession>
<proteinExistence type="inferred from homology"/>
<evidence type="ECO:0008006" key="5">
    <source>
        <dbReference type="Google" id="ProtNLM"/>
    </source>
</evidence>
<name>A0A3M7DZZ5_HORWE</name>
<comment type="caution">
    <text evidence="3">The sequence shown here is derived from an EMBL/GenBank/DDBJ whole genome shotgun (WGS) entry which is preliminary data.</text>
</comment>
<gene>
    <name evidence="3" type="ORF">D0864_11124</name>
</gene>
<evidence type="ECO:0000313" key="3">
    <source>
        <dbReference type="EMBL" id="RMY69374.1"/>
    </source>
</evidence>
<sequence>MASHPEYTNGTNGSDVAKAFAENIRDKTSTDKENISSTASCHHRSFTSITGETLALILAKHSPKSLILASRTQSKLESVADAIRQQSSDKVEVHPVVLDLSDQKSIHDAAKKISQLTNRIDILINNAGFVSSSREETVERIEKTFGTNHVGHWLFTSLLAPRLVAAAQGTSPGATRVVNVSSMGHKFSPVRFNDYNFLGGHVPADEEPPRYVPAHMRPDKTVGRHYQGFTAYAQSKTANILHCYSLNRRLPGVKAFAAHPGTIATDLSRNLSTEDAKVIESATDWIDQDQGTATILVGALDPKLALVGNDQAYLSDCQVTEPADHARSPDVAERLWVLSEELTKTSKL</sequence>
<organism evidence="3 4">
    <name type="scientific">Hortaea werneckii</name>
    <name type="common">Black yeast</name>
    <name type="synonym">Cladosporium werneckii</name>
    <dbReference type="NCBI Taxonomy" id="91943"/>
    <lineage>
        <taxon>Eukaryota</taxon>
        <taxon>Fungi</taxon>
        <taxon>Dikarya</taxon>
        <taxon>Ascomycota</taxon>
        <taxon>Pezizomycotina</taxon>
        <taxon>Dothideomycetes</taxon>
        <taxon>Dothideomycetidae</taxon>
        <taxon>Mycosphaerellales</taxon>
        <taxon>Teratosphaeriaceae</taxon>
        <taxon>Hortaea</taxon>
    </lineage>
</organism>
<dbReference type="InterPro" id="IPR002347">
    <property type="entry name" value="SDR_fam"/>
</dbReference>
<dbReference type="Pfam" id="PF00106">
    <property type="entry name" value="adh_short"/>
    <property type="match status" value="1"/>
</dbReference>
<dbReference type="Proteomes" id="UP000269539">
    <property type="component" value="Unassembled WGS sequence"/>
</dbReference>